<comment type="caution">
    <text evidence="1">The sequence shown here is derived from an EMBL/GenBank/DDBJ whole genome shotgun (WGS) entry which is preliminary data.</text>
</comment>
<dbReference type="AlphaFoldDB" id="A0A2N0B364"/>
<reference evidence="1" key="1">
    <citation type="submission" date="2017-07" db="EMBL/GenBank/DDBJ databases">
        <title>Leptospira spp. isolated from tropical soils.</title>
        <authorList>
            <person name="Thibeaux R."/>
            <person name="Iraola G."/>
            <person name="Ferres I."/>
            <person name="Bierque E."/>
            <person name="Girault D."/>
            <person name="Soupe-Gilbert M.-E."/>
            <person name="Picardeau M."/>
            <person name="Goarant C."/>
        </authorList>
    </citation>
    <scope>NUCLEOTIDE SEQUENCE [LARGE SCALE GENOMIC DNA]</scope>
    <source>
        <strain evidence="1">ATI7-C-A5</strain>
    </source>
</reference>
<organism evidence="1">
    <name type="scientific">Leptospira ellisii</name>
    <dbReference type="NCBI Taxonomy" id="2023197"/>
    <lineage>
        <taxon>Bacteria</taxon>
        <taxon>Pseudomonadati</taxon>
        <taxon>Spirochaetota</taxon>
        <taxon>Spirochaetia</taxon>
        <taxon>Leptospirales</taxon>
        <taxon>Leptospiraceae</taxon>
        <taxon>Leptospira</taxon>
    </lineage>
</organism>
<proteinExistence type="predicted"/>
<dbReference type="EMBL" id="NPEF01000434">
    <property type="protein sequence ID" value="PJZ90960.1"/>
    <property type="molecule type" value="Genomic_DNA"/>
</dbReference>
<sequence length="95" mass="10983">MSVVYFASLRITSSPRSVRDLLRKLSLRVSPHLLCHFGSRDATKVARTLCQFFRALRRAPEPQTSRSLVRYAPFRFAFVLFFVRLGKGNSAVFRF</sequence>
<dbReference type="OrthoDB" id="345687at2"/>
<protein>
    <submittedName>
        <fullName evidence="1">Uncharacterized protein</fullName>
    </submittedName>
</protein>
<gene>
    <name evidence="1" type="ORF">CH379_21385</name>
</gene>
<name>A0A2N0B364_9LEPT</name>
<evidence type="ECO:0000313" key="1">
    <source>
        <dbReference type="EMBL" id="PJZ90960.1"/>
    </source>
</evidence>
<accession>A0A2N0B364</accession>